<accession>A0A0D0ARW8</accession>
<proteinExistence type="predicted"/>
<name>A0A0D0ARW8_9AGAM</name>
<dbReference type="HOGENOM" id="CLU_081929_0_0_1"/>
<dbReference type="AlphaFoldDB" id="A0A0D0ARW8"/>
<evidence type="ECO:0000313" key="3">
    <source>
        <dbReference type="Proteomes" id="UP000054485"/>
    </source>
</evidence>
<reference evidence="2 3" key="1">
    <citation type="submission" date="2014-04" db="EMBL/GenBank/DDBJ databases">
        <authorList>
            <consortium name="DOE Joint Genome Institute"/>
            <person name="Kuo A."/>
            <person name="Ruytinx J."/>
            <person name="Rineau F."/>
            <person name="Colpaert J."/>
            <person name="Kohler A."/>
            <person name="Nagy L.G."/>
            <person name="Floudas D."/>
            <person name="Copeland A."/>
            <person name="Barry K.W."/>
            <person name="Cichocki N."/>
            <person name="Veneault-Fourrey C."/>
            <person name="LaButti K."/>
            <person name="Lindquist E.A."/>
            <person name="Lipzen A."/>
            <person name="Lundell T."/>
            <person name="Morin E."/>
            <person name="Murat C."/>
            <person name="Sun H."/>
            <person name="Tunlid A."/>
            <person name="Henrissat B."/>
            <person name="Grigoriev I.V."/>
            <person name="Hibbett D.S."/>
            <person name="Martin F."/>
            <person name="Nordberg H.P."/>
            <person name="Cantor M.N."/>
            <person name="Hua S.X."/>
        </authorList>
    </citation>
    <scope>NUCLEOTIDE SEQUENCE [LARGE SCALE GENOMIC DNA]</scope>
    <source>
        <strain evidence="2 3">UH-Slu-Lm8-n1</strain>
    </source>
</reference>
<feature type="region of interest" description="Disordered" evidence="1">
    <location>
        <begin position="266"/>
        <end position="296"/>
    </location>
</feature>
<feature type="compositionally biased region" description="Basic and acidic residues" evidence="1">
    <location>
        <begin position="22"/>
        <end position="32"/>
    </location>
</feature>
<keyword evidence="3" id="KW-1185">Reference proteome</keyword>
<feature type="compositionally biased region" description="Low complexity" evidence="1">
    <location>
        <begin position="54"/>
        <end position="64"/>
    </location>
</feature>
<dbReference type="EMBL" id="KN835484">
    <property type="protein sequence ID" value="KIK36967.1"/>
    <property type="molecule type" value="Genomic_DNA"/>
</dbReference>
<evidence type="ECO:0000256" key="1">
    <source>
        <dbReference type="SAM" id="MobiDB-lite"/>
    </source>
</evidence>
<feature type="compositionally biased region" description="Basic residues" evidence="1">
    <location>
        <begin position="40"/>
        <end position="52"/>
    </location>
</feature>
<dbReference type="Proteomes" id="UP000054485">
    <property type="component" value="Unassembled WGS sequence"/>
</dbReference>
<feature type="compositionally biased region" description="Polar residues" evidence="1">
    <location>
        <begin position="285"/>
        <end position="296"/>
    </location>
</feature>
<dbReference type="InParanoid" id="A0A0D0ARW8"/>
<organism evidence="2 3">
    <name type="scientific">Suillus luteus UH-Slu-Lm8-n1</name>
    <dbReference type="NCBI Taxonomy" id="930992"/>
    <lineage>
        <taxon>Eukaryota</taxon>
        <taxon>Fungi</taxon>
        <taxon>Dikarya</taxon>
        <taxon>Basidiomycota</taxon>
        <taxon>Agaricomycotina</taxon>
        <taxon>Agaricomycetes</taxon>
        <taxon>Agaricomycetidae</taxon>
        <taxon>Boletales</taxon>
        <taxon>Suillineae</taxon>
        <taxon>Suillaceae</taxon>
        <taxon>Suillus</taxon>
    </lineage>
</organism>
<sequence length="296" mass="32598">MSMPHSRLSSPLSSMRVAGPDYGRKNIPKEGLDSAPSLTRPRRHVPRQKPHRSPSPSTSGNFSSADGINAPISSPSILIHLSSYTRRARERPKPYQRSGLTLAERLVGGNVHGCKDSKNPLDVQRNKETLEHTLKTLSSEALAQAVVSQHAEVEWRRLCALTTAWRIEAIEQHTKLLHMILEREAQTYANAASESLDTSVKELVSCTSKEELEEQKECTVDVYDDDATSFIAADAELDDIEAYACAHFHPPANNDVAKDFLQATRVDSDASATSSDEDHSFGSMRGTSRNSTESDD</sequence>
<evidence type="ECO:0000313" key="2">
    <source>
        <dbReference type="EMBL" id="KIK36967.1"/>
    </source>
</evidence>
<dbReference type="OrthoDB" id="2653625at2759"/>
<protein>
    <submittedName>
        <fullName evidence="2">Uncharacterized protein</fullName>
    </submittedName>
</protein>
<reference evidence="3" key="2">
    <citation type="submission" date="2015-01" db="EMBL/GenBank/DDBJ databases">
        <title>Evolutionary Origins and Diversification of the Mycorrhizal Mutualists.</title>
        <authorList>
            <consortium name="DOE Joint Genome Institute"/>
            <consortium name="Mycorrhizal Genomics Consortium"/>
            <person name="Kohler A."/>
            <person name="Kuo A."/>
            <person name="Nagy L.G."/>
            <person name="Floudas D."/>
            <person name="Copeland A."/>
            <person name="Barry K.W."/>
            <person name="Cichocki N."/>
            <person name="Veneault-Fourrey C."/>
            <person name="LaButti K."/>
            <person name="Lindquist E.A."/>
            <person name="Lipzen A."/>
            <person name="Lundell T."/>
            <person name="Morin E."/>
            <person name="Murat C."/>
            <person name="Riley R."/>
            <person name="Ohm R."/>
            <person name="Sun H."/>
            <person name="Tunlid A."/>
            <person name="Henrissat B."/>
            <person name="Grigoriev I.V."/>
            <person name="Hibbett D.S."/>
            <person name="Martin F."/>
        </authorList>
    </citation>
    <scope>NUCLEOTIDE SEQUENCE [LARGE SCALE GENOMIC DNA]</scope>
    <source>
        <strain evidence="3">UH-Slu-Lm8-n1</strain>
    </source>
</reference>
<gene>
    <name evidence="2" type="ORF">CY34DRAFT_16018</name>
</gene>
<feature type="region of interest" description="Disordered" evidence="1">
    <location>
        <begin position="1"/>
        <end position="69"/>
    </location>
</feature>